<keyword evidence="2" id="KW-0472">Membrane</keyword>
<feature type="region of interest" description="Disordered" evidence="1">
    <location>
        <begin position="1"/>
        <end position="65"/>
    </location>
</feature>
<feature type="transmembrane region" description="Helical" evidence="2">
    <location>
        <begin position="698"/>
        <end position="719"/>
    </location>
</feature>
<comment type="caution">
    <text evidence="3">The sequence shown here is derived from an EMBL/GenBank/DDBJ whole genome shotgun (WGS) entry which is preliminary data.</text>
</comment>
<feature type="transmembrane region" description="Helical" evidence="2">
    <location>
        <begin position="673"/>
        <end position="692"/>
    </location>
</feature>
<evidence type="ECO:0000313" key="3">
    <source>
        <dbReference type="EMBL" id="KAG7343522.1"/>
    </source>
</evidence>
<evidence type="ECO:0008006" key="5">
    <source>
        <dbReference type="Google" id="ProtNLM"/>
    </source>
</evidence>
<reference evidence="3" key="1">
    <citation type="journal article" date="2021" name="Sci. Rep.">
        <title>Diploid genomic architecture of Nitzschia inconspicua, an elite biomass production diatom.</title>
        <authorList>
            <person name="Oliver A."/>
            <person name="Podell S."/>
            <person name="Pinowska A."/>
            <person name="Traller J.C."/>
            <person name="Smith S.R."/>
            <person name="McClure R."/>
            <person name="Beliaev A."/>
            <person name="Bohutskyi P."/>
            <person name="Hill E.A."/>
            <person name="Rabines A."/>
            <person name="Zheng H."/>
            <person name="Allen L.Z."/>
            <person name="Kuo A."/>
            <person name="Grigoriev I.V."/>
            <person name="Allen A.E."/>
            <person name="Hazlebeck D."/>
            <person name="Allen E.E."/>
        </authorList>
    </citation>
    <scope>NUCLEOTIDE SEQUENCE</scope>
    <source>
        <strain evidence="3">Hildebrandi</strain>
    </source>
</reference>
<dbReference type="OrthoDB" id="48111at2759"/>
<gene>
    <name evidence="3" type="ORF">IV203_021467</name>
</gene>
<accession>A0A9K3KH73</accession>
<feature type="transmembrane region" description="Helical" evidence="2">
    <location>
        <begin position="515"/>
        <end position="538"/>
    </location>
</feature>
<keyword evidence="2" id="KW-0812">Transmembrane</keyword>
<evidence type="ECO:0000313" key="4">
    <source>
        <dbReference type="Proteomes" id="UP000693970"/>
    </source>
</evidence>
<protein>
    <recommendedName>
        <fullName evidence="5">Transmembrane protein</fullName>
    </recommendedName>
</protein>
<sequence>MGQPQSLPHNKRASIQQINYDGSKVDEHSTNDGTKKTTDGMAIFDEANDPPMNHHESSDHPDHGDEMDIIEKEEEKDFVVAIPEAPGPTIGKGLPTMSHSSQSQQQHVLLLSNSAVMTPPSWLDATCSFRDHYSLGTSPTSLRFRSRNLRILDDDNNHQLILEEEIRMKPSVHVPSSNSATTTTTKPNIITRTIKANSTTNFGMAVARTFFTLPALFILMSTFCFSVQTILFLYMNIVAVETPNTWNDSPPTIAIVGATLAVPLLLFGLGSAMSLSWALVVDCWRGLSSERSLLRNMVFWDPMLTEWICLAVFGGIPLITIIVTTLSRWDNWYQLSVGSWAIAVLLFQTFYMLLAFLNEMTICAQFLKRYMPNIYDERTNVPQWVKLLQTNILLTQQQKYSGVRHERYLVSGNALPPPEGFSGDSRYFPVQWHLKFASRWTLDGFLGVCGKTNRIFFDVLDPPQRNYSMEEVFGNVMIVSKHNFTLERIWCMDRKRSAAVTLTEGKASVSTIQMVSGHICIGVSVLVTVLTLAGLLVWLGESPLTVFVIVILVFGCCLFPLVLSSYQVYRFNRMVTTQTSHRPQETNSTVDNERIPLQFQPVQERQSLEVAPFDERDPISTSKQTDTTNIDTNDKKVSFHSSATHDPPREDQSTDKAMISVWESVRISEMKPWFCWFTACLEIVLFFLWPLVSLYSTGNVPVAIVFTVVGIPSLMRHYFNVSNLLQKLGPIDDLDLTSEMLSPALCGLGGSSKVRSEEDCKLKNQALVATIVRRVTRSKATGNWIILYFLLFFIVLVGFIMASNEESFDYKVKGVVFASDFYYDPQPELPYPTCSVQKGFSFPGLEAAALADYSFLATMSFAAQSEAQPLLNQWFGENQVIDDSEFVASYRYETGTQDHPVSYKLFTISALPDSAVVSIRGSEALWDWTVDIQLWAGGVLAQMTKGILPFGWMWKPILPYMVYVINSVQSQKLKEVSYYQYTSDFVDALYAGFDGRQYENLRVTGASLGGGLAILTGAITGASAISFSGLNAMYSRMTFDPPITEEQLNTRVFNLIPDRDVIAHIDEPGMLTQHTQCRGPKNSLFACHSMWRTLCEIQYQCGSNGRPINCWCTSRFGYPVPTSNSSVTWEEACADA</sequence>
<feature type="transmembrane region" description="Helical" evidence="2">
    <location>
        <begin position="210"/>
        <end position="234"/>
    </location>
</feature>
<dbReference type="EMBL" id="JAGRRH010000024">
    <property type="protein sequence ID" value="KAG7343522.1"/>
    <property type="molecule type" value="Genomic_DNA"/>
</dbReference>
<evidence type="ECO:0000256" key="1">
    <source>
        <dbReference type="SAM" id="MobiDB-lite"/>
    </source>
</evidence>
<name>A0A9K3KH73_9STRA</name>
<feature type="transmembrane region" description="Helical" evidence="2">
    <location>
        <begin position="544"/>
        <end position="563"/>
    </location>
</feature>
<dbReference type="AlphaFoldDB" id="A0A9K3KH73"/>
<proteinExistence type="predicted"/>
<feature type="compositionally biased region" description="Basic and acidic residues" evidence="1">
    <location>
        <begin position="52"/>
        <end position="65"/>
    </location>
</feature>
<feature type="compositionally biased region" description="Basic and acidic residues" evidence="1">
    <location>
        <begin position="23"/>
        <end position="38"/>
    </location>
</feature>
<feature type="compositionally biased region" description="Polar residues" evidence="1">
    <location>
        <begin position="1"/>
        <end position="20"/>
    </location>
</feature>
<reference evidence="3" key="2">
    <citation type="submission" date="2021-04" db="EMBL/GenBank/DDBJ databases">
        <authorList>
            <person name="Podell S."/>
        </authorList>
    </citation>
    <scope>NUCLEOTIDE SEQUENCE</scope>
    <source>
        <strain evidence="3">Hildebrandi</strain>
    </source>
</reference>
<dbReference type="Proteomes" id="UP000693970">
    <property type="component" value="Unassembled WGS sequence"/>
</dbReference>
<feature type="region of interest" description="Disordered" evidence="1">
    <location>
        <begin position="617"/>
        <end position="655"/>
    </location>
</feature>
<keyword evidence="2" id="KW-1133">Transmembrane helix</keyword>
<feature type="transmembrane region" description="Helical" evidence="2">
    <location>
        <begin position="254"/>
        <end position="284"/>
    </location>
</feature>
<feature type="transmembrane region" description="Helical" evidence="2">
    <location>
        <begin position="304"/>
        <end position="326"/>
    </location>
</feature>
<feature type="transmembrane region" description="Helical" evidence="2">
    <location>
        <begin position="783"/>
        <end position="802"/>
    </location>
</feature>
<feature type="transmembrane region" description="Helical" evidence="2">
    <location>
        <begin position="332"/>
        <end position="357"/>
    </location>
</feature>
<keyword evidence="4" id="KW-1185">Reference proteome</keyword>
<evidence type="ECO:0000256" key="2">
    <source>
        <dbReference type="SAM" id="Phobius"/>
    </source>
</evidence>
<organism evidence="3 4">
    <name type="scientific">Nitzschia inconspicua</name>
    <dbReference type="NCBI Taxonomy" id="303405"/>
    <lineage>
        <taxon>Eukaryota</taxon>
        <taxon>Sar</taxon>
        <taxon>Stramenopiles</taxon>
        <taxon>Ochrophyta</taxon>
        <taxon>Bacillariophyta</taxon>
        <taxon>Bacillariophyceae</taxon>
        <taxon>Bacillariophycidae</taxon>
        <taxon>Bacillariales</taxon>
        <taxon>Bacillariaceae</taxon>
        <taxon>Nitzschia</taxon>
    </lineage>
</organism>